<keyword evidence="10" id="KW-1185">Reference proteome</keyword>
<evidence type="ECO:0000256" key="7">
    <source>
        <dbReference type="ARBA" id="ARBA00023016"/>
    </source>
</evidence>
<evidence type="ECO:0000256" key="6">
    <source>
        <dbReference type="ARBA" id="ARBA00022884"/>
    </source>
</evidence>
<comment type="similarity">
    <text evidence="1">Belongs to the HicA mRNA interferase family.</text>
</comment>
<keyword evidence="6" id="KW-0694">RNA-binding</keyword>
<accession>A0A2S0KDM4</accession>
<organism evidence="9 10">
    <name type="scientific">Gordonia iterans</name>
    <dbReference type="NCBI Taxonomy" id="1004901"/>
    <lineage>
        <taxon>Bacteria</taxon>
        <taxon>Bacillati</taxon>
        <taxon>Actinomycetota</taxon>
        <taxon>Actinomycetes</taxon>
        <taxon>Mycobacteriales</taxon>
        <taxon>Gordoniaceae</taxon>
        <taxon>Gordonia</taxon>
    </lineage>
</organism>
<name>A0A2S0KDM4_9ACTN</name>
<evidence type="ECO:0000313" key="10">
    <source>
        <dbReference type="Proteomes" id="UP000239814"/>
    </source>
</evidence>
<dbReference type="AlphaFoldDB" id="A0A2S0KDM4"/>
<evidence type="ECO:0000256" key="5">
    <source>
        <dbReference type="ARBA" id="ARBA00022801"/>
    </source>
</evidence>
<dbReference type="GO" id="GO:0004519">
    <property type="term" value="F:endonuclease activity"/>
    <property type="evidence" value="ECO:0007669"/>
    <property type="project" value="UniProtKB-KW"/>
</dbReference>
<proteinExistence type="inferred from homology"/>
<dbReference type="EMBL" id="CP027433">
    <property type="protein sequence ID" value="AVL99779.1"/>
    <property type="molecule type" value="Genomic_DNA"/>
</dbReference>
<evidence type="ECO:0000256" key="3">
    <source>
        <dbReference type="ARBA" id="ARBA00022722"/>
    </source>
</evidence>
<feature type="region of interest" description="Disordered" evidence="8">
    <location>
        <begin position="19"/>
        <end position="44"/>
    </location>
</feature>
<dbReference type="InterPro" id="IPR012933">
    <property type="entry name" value="HicA_mRNA_interferase"/>
</dbReference>
<dbReference type="KEGG" id="git:C6V83_05295"/>
<dbReference type="InterPro" id="IPR038570">
    <property type="entry name" value="HicA_sf"/>
</dbReference>
<keyword evidence="2" id="KW-1277">Toxin-antitoxin system</keyword>
<sequence>MIASEPTRTTVKRLKKAGFTRTDGKGSHATYRCPHGRVPVTVPDGHREISPGVLRKILKAIEDCQANCPK</sequence>
<dbReference type="Proteomes" id="UP000239814">
    <property type="component" value="Chromosome"/>
</dbReference>
<evidence type="ECO:0000313" key="9">
    <source>
        <dbReference type="EMBL" id="AVL99779.1"/>
    </source>
</evidence>
<evidence type="ECO:0000256" key="8">
    <source>
        <dbReference type="SAM" id="MobiDB-lite"/>
    </source>
</evidence>
<keyword evidence="5" id="KW-0378">Hydrolase</keyword>
<dbReference type="RefSeq" id="WP_105941514.1">
    <property type="nucleotide sequence ID" value="NZ_CP027433.1"/>
</dbReference>
<reference evidence="9 10" key="1">
    <citation type="submission" date="2018-03" db="EMBL/GenBank/DDBJ databases">
        <title>Characteristics and genome of n-alkane degrading marine bacteria Gordonia iterans isolated from crude oil contaminated in Tae-an, South Korea.</title>
        <authorList>
            <person name="Lee S.-S."/>
            <person name="Kim H."/>
        </authorList>
    </citation>
    <scope>NUCLEOTIDE SEQUENCE [LARGE SCALE GENOMIC DNA]</scope>
    <source>
        <strain evidence="9 10">Co17</strain>
    </source>
</reference>
<keyword evidence="7" id="KW-0346">Stress response</keyword>
<keyword evidence="3" id="KW-0540">Nuclease</keyword>
<dbReference type="SUPFAM" id="SSF54786">
    <property type="entry name" value="YcfA/nrd intein domain"/>
    <property type="match status" value="1"/>
</dbReference>
<dbReference type="Gene3D" id="3.30.920.30">
    <property type="entry name" value="Hypothetical protein"/>
    <property type="match status" value="1"/>
</dbReference>
<dbReference type="OrthoDB" id="4425504at2"/>
<dbReference type="GO" id="GO:0016787">
    <property type="term" value="F:hydrolase activity"/>
    <property type="evidence" value="ECO:0007669"/>
    <property type="project" value="UniProtKB-KW"/>
</dbReference>
<evidence type="ECO:0008006" key="11">
    <source>
        <dbReference type="Google" id="ProtNLM"/>
    </source>
</evidence>
<protein>
    <recommendedName>
        <fullName evidence="11">Addiction module toxin, HicA family</fullName>
    </recommendedName>
</protein>
<evidence type="ECO:0000256" key="4">
    <source>
        <dbReference type="ARBA" id="ARBA00022759"/>
    </source>
</evidence>
<dbReference type="GO" id="GO:0003729">
    <property type="term" value="F:mRNA binding"/>
    <property type="evidence" value="ECO:0007669"/>
    <property type="project" value="InterPro"/>
</dbReference>
<gene>
    <name evidence="9" type="ORF">C6V83_05295</name>
</gene>
<dbReference type="Pfam" id="PF07927">
    <property type="entry name" value="HicA_toxin"/>
    <property type="match status" value="1"/>
</dbReference>
<evidence type="ECO:0000256" key="1">
    <source>
        <dbReference type="ARBA" id="ARBA00006620"/>
    </source>
</evidence>
<keyword evidence="4" id="KW-0255">Endonuclease</keyword>
<evidence type="ECO:0000256" key="2">
    <source>
        <dbReference type="ARBA" id="ARBA00022649"/>
    </source>
</evidence>